<comment type="caution">
    <text evidence="2">The sequence shown here is derived from an EMBL/GenBank/DDBJ whole genome shotgun (WGS) entry which is preliminary data.</text>
</comment>
<keyword evidence="3" id="KW-1185">Reference proteome</keyword>
<organism evidence="2 3">
    <name type="scientific">Caerostris extrusa</name>
    <name type="common">Bark spider</name>
    <name type="synonym">Caerostris bankana</name>
    <dbReference type="NCBI Taxonomy" id="172846"/>
    <lineage>
        <taxon>Eukaryota</taxon>
        <taxon>Metazoa</taxon>
        <taxon>Ecdysozoa</taxon>
        <taxon>Arthropoda</taxon>
        <taxon>Chelicerata</taxon>
        <taxon>Arachnida</taxon>
        <taxon>Araneae</taxon>
        <taxon>Araneomorphae</taxon>
        <taxon>Entelegynae</taxon>
        <taxon>Araneoidea</taxon>
        <taxon>Araneidae</taxon>
        <taxon>Caerostris</taxon>
    </lineage>
</organism>
<protein>
    <submittedName>
        <fullName evidence="2">Uncharacterized protein</fullName>
    </submittedName>
</protein>
<evidence type="ECO:0000256" key="1">
    <source>
        <dbReference type="SAM" id="MobiDB-lite"/>
    </source>
</evidence>
<accession>A0AAV4YED0</accession>
<evidence type="ECO:0000313" key="2">
    <source>
        <dbReference type="EMBL" id="GIZ04371.1"/>
    </source>
</evidence>
<gene>
    <name evidence="2" type="ORF">CEXT_519761</name>
</gene>
<evidence type="ECO:0000313" key="3">
    <source>
        <dbReference type="Proteomes" id="UP001054945"/>
    </source>
</evidence>
<proteinExistence type="predicted"/>
<reference evidence="2 3" key="1">
    <citation type="submission" date="2021-06" db="EMBL/GenBank/DDBJ databases">
        <title>Caerostris extrusa draft genome.</title>
        <authorList>
            <person name="Kono N."/>
            <person name="Arakawa K."/>
        </authorList>
    </citation>
    <scope>NUCLEOTIDE SEQUENCE [LARGE SCALE GENOMIC DNA]</scope>
</reference>
<dbReference type="AlphaFoldDB" id="A0AAV4YED0"/>
<dbReference type="EMBL" id="BPLR01019075">
    <property type="protein sequence ID" value="GIZ04371.1"/>
    <property type="molecule type" value="Genomic_DNA"/>
</dbReference>
<feature type="region of interest" description="Disordered" evidence="1">
    <location>
        <begin position="59"/>
        <end position="83"/>
    </location>
</feature>
<name>A0AAV4YED0_CAEEX</name>
<sequence>MTVTHTNSENPVFQLVYIAAERATGFESYQVVKPKNSAHAFVGIPLKTELRAVQGIIHRPGNSLNNRSLGSPPEQPNRTEKNRTRFYLYKARKSFFKILEA</sequence>
<dbReference type="Proteomes" id="UP001054945">
    <property type="component" value="Unassembled WGS sequence"/>
</dbReference>